<protein>
    <submittedName>
        <fullName evidence="2">Uncharacterized protein</fullName>
    </submittedName>
</protein>
<gene>
    <name evidence="2" type="ORF">ACFOWZ_05720</name>
</gene>
<organism evidence="2 3">
    <name type="scientific">Lentzea rhizosphaerae</name>
    <dbReference type="NCBI Taxonomy" id="2041025"/>
    <lineage>
        <taxon>Bacteria</taxon>
        <taxon>Bacillati</taxon>
        <taxon>Actinomycetota</taxon>
        <taxon>Actinomycetes</taxon>
        <taxon>Pseudonocardiales</taxon>
        <taxon>Pseudonocardiaceae</taxon>
        <taxon>Lentzea</taxon>
    </lineage>
</organism>
<feature type="region of interest" description="Disordered" evidence="1">
    <location>
        <begin position="43"/>
        <end position="63"/>
    </location>
</feature>
<name>A0ABV8BM15_9PSEU</name>
<dbReference type="EMBL" id="JBHRZI010000008">
    <property type="protein sequence ID" value="MFC3890965.1"/>
    <property type="molecule type" value="Genomic_DNA"/>
</dbReference>
<proteinExistence type="predicted"/>
<sequence length="101" mass="10763">MVPIIMRCETQTRASGVADFGGCAEPGVDARHDGGQQLQHRGTTCGLPPQGPPTATTKGDPAAMVRVNGNGVTKLNEVTNRMMKHVARDPIHTLKCRERGC</sequence>
<comment type="caution">
    <text evidence="2">The sequence shown here is derived from an EMBL/GenBank/DDBJ whole genome shotgun (WGS) entry which is preliminary data.</text>
</comment>
<accession>A0ABV8BM15</accession>
<evidence type="ECO:0000313" key="3">
    <source>
        <dbReference type="Proteomes" id="UP001595690"/>
    </source>
</evidence>
<keyword evidence="3" id="KW-1185">Reference proteome</keyword>
<reference evidence="3" key="1">
    <citation type="journal article" date="2019" name="Int. J. Syst. Evol. Microbiol.">
        <title>The Global Catalogue of Microorganisms (GCM) 10K type strain sequencing project: providing services to taxonomists for standard genome sequencing and annotation.</title>
        <authorList>
            <consortium name="The Broad Institute Genomics Platform"/>
            <consortium name="The Broad Institute Genome Sequencing Center for Infectious Disease"/>
            <person name="Wu L."/>
            <person name="Ma J."/>
        </authorList>
    </citation>
    <scope>NUCLEOTIDE SEQUENCE [LARGE SCALE GENOMIC DNA]</scope>
    <source>
        <strain evidence="3">CGMCC 4.7405</strain>
    </source>
</reference>
<evidence type="ECO:0000256" key="1">
    <source>
        <dbReference type="SAM" id="MobiDB-lite"/>
    </source>
</evidence>
<evidence type="ECO:0000313" key="2">
    <source>
        <dbReference type="EMBL" id="MFC3890965.1"/>
    </source>
</evidence>
<dbReference type="RefSeq" id="WP_382369838.1">
    <property type="nucleotide sequence ID" value="NZ_JBHRZI010000008.1"/>
</dbReference>
<dbReference type="Proteomes" id="UP001595690">
    <property type="component" value="Unassembled WGS sequence"/>
</dbReference>